<evidence type="ECO:0000313" key="1">
    <source>
        <dbReference type="EMBL" id="CAG8640746.1"/>
    </source>
</evidence>
<feature type="non-terminal residue" evidence="1">
    <location>
        <position position="1"/>
    </location>
</feature>
<protein>
    <submittedName>
        <fullName evidence="1">17158_t:CDS:1</fullName>
    </submittedName>
</protein>
<evidence type="ECO:0000313" key="2">
    <source>
        <dbReference type="Proteomes" id="UP000789366"/>
    </source>
</evidence>
<reference evidence="1" key="1">
    <citation type="submission" date="2021-06" db="EMBL/GenBank/DDBJ databases">
        <authorList>
            <person name="Kallberg Y."/>
            <person name="Tangrot J."/>
            <person name="Rosling A."/>
        </authorList>
    </citation>
    <scope>NUCLEOTIDE SEQUENCE</scope>
    <source>
        <strain evidence="1">28 12/20/2015</strain>
    </source>
</reference>
<gene>
    <name evidence="1" type="ORF">SPELUC_LOCUS8557</name>
</gene>
<accession>A0ACA9NFQ1</accession>
<sequence>VQRNSHYPLIEESEKTIWEKICISPDITQHSNVIINSTILNDNIAEDDELSEDNETGLEIIDQY</sequence>
<proteinExistence type="predicted"/>
<name>A0ACA9NFQ1_9GLOM</name>
<comment type="caution">
    <text evidence="1">The sequence shown here is derived from an EMBL/GenBank/DDBJ whole genome shotgun (WGS) entry which is preliminary data.</text>
</comment>
<dbReference type="Proteomes" id="UP000789366">
    <property type="component" value="Unassembled WGS sequence"/>
</dbReference>
<organism evidence="1 2">
    <name type="scientific">Cetraspora pellucida</name>
    <dbReference type="NCBI Taxonomy" id="1433469"/>
    <lineage>
        <taxon>Eukaryota</taxon>
        <taxon>Fungi</taxon>
        <taxon>Fungi incertae sedis</taxon>
        <taxon>Mucoromycota</taxon>
        <taxon>Glomeromycotina</taxon>
        <taxon>Glomeromycetes</taxon>
        <taxon>Diversisporales</taxon>
        <taxon>Gigasporaceae</taxon>
        <taxon>Cetraspora</taxon>
    </lineage>
</organism>
<keyword evidence="2" id="KW-1185">Reference proteome</keyword>
<dbReference type="EMBL" id="CAJVPW010013002">
    <property type="protein sequence ID" value="CAG8640746.1"/>
    <property type="molecule type" value="Genomic_DNA"/>
</dbReference>